<reference evidence="3" key="1">
    <citation type="submission" date="2023-01" db="EMBL/GenBank/DDBJ databases">
        <title>Draft genome sequence of Nocardiopsis sp. LSu2-4 isolated from halophytes.</title>
        <authorList>
            <person name="Duangmal K."/>
            <person name="Chantavorakit T."/>
        </authorList>
    </citation>
    <scope>NUCLEOTIDE SEQUENCE</scope>
    <source>
        <strain evidence="3">LSu2-4</strain>
    </source>
</reference>
<dbReference type="Gene3D" id="3.40.50.300">
    <property type="entry name" value="P-loop containing nucleotide triphosphate hydrolases"/>
    <property type="match status" value="1"/>
</dbReference>
<evidence type="ECO:0000256" key="1">
    <source>
        <dbReference type="SAM" id="MobiDB-lite"/>
    </source>
</evidence>
<feature type="compositionally biased region" description="Basic and acidic residues" evidence="1">
    <location>
        <begin position="632"/>
        <end position="655"/>
    </location>
</feature>
<feature type="compositionally biased region" description="Low complexity" evidence="1">
    <location>
        <begin position="69"/>
        <end position="91"/>
    </location>
</feature>
<protein>
    <submittedName>
        <fullName evidence="3">FxSxx-COOH system tetratricopeptide repeat protein</fullName>
    </submittedName>
</protein>
<name>A0ABT4TR97_9ACTN</name>
<feature type="region of interest" description="Disordered" evidence="1">
    <location>
        <begin position="622"/>
        <end position="713"/>
    </location>
</feature>
<dbReference type="Pfam" id="PF00931">
    <property type="entry name" value="NB-ARC"/>
    <property type="match status" value="1"/>
</dbReference>
<organism evidence="3 4">
    <name type="scientific">Nocardiopsis suaedae</name>
    <dbReference type="NCBI Taxonomy" id="3018444"/>
    <lineage>
        <taxon>Bacteria</taxon>
        <taxon>Bacillati</taxon>
        <taxon>Actinomycetota</taxon>
        <taxon>Actinomycetes</taxon>
        <taxon>Streptosporangiales</taxon>
        <taxon>Nocardiopsidaceae</taxon>
        <taxon>Nocardiopsis</taxon>
    </lineage>
</organism>
<dbReference type="InterPro" id="IPR027417">
    <property type="entry name" value="P-loop_NTPase"/>
</dbReference>
<evidence type="ECO:0000313" key="4">
    <source>
        <dbReference type="Proteomes" id="UP001165685"/>
    </source>
</evidence>
<dbReference type="EMBL" id="JAQFWP010000049">
    <property type="protein sequence ID" value="MDA2807219.1"/>
    <property type="molecule type" value="Genomic_DNA"/>
</dbReference>
<dbReference type="NCBIfam" id="NF040586">
    <property type="entry name" value="FxSxx_TPR"/>
    <property type="match status" value="1"/>
</dbReference>
<feature type="compositionally biased region" description="Low complexity" evidence="1">
    <location>
        <begin position="118"/>
        <end position="131"/>
    </location>
</feature>
<feature type="compositionally biased region" description="Pro residues" evidence="1">
    <location>
        <begin position="92"/>
        <end position="103"/>
    </location>
</feature>
<dbReference type="Gene3D" id="1.25.40.10">
    <property type="entry name" value="Tetratricopeptide repeat domain"/>
    <property type="match status" value="2"/>
</dbReference>
<accession>A0ABT4TR97</accession>
<dbReference type="SUPFAM" id="SSF48452">
    <property type="entry name" value="TPR-like"/>
    <property type="match status" value="3"/>
</dbReference>
<dbReference type="PANTHER" id="PTHR46082:SF6">
    <property type="entry name" value="AAA+ ATPASE DOMAIN-CONTAINING PROTEIN-RELATED"/>
    <property type="match status" value="1"/>
</dbReference>
<evidence type="ECO:0000313" key="3">
    <source>
        <dbReference type="EMBL" id="MDA2807219.1"/>
    </source>
</evidence>
<gene>
    <name evidence="3" type="primary">fxsT</name>
    <name evidence="3" type="ORF">O4U47_22120</name>
</gene>
<evidence type="ECO:0000259" key="2">
    <source>
        <dbReference type="Pfam" id="PF00931"/>
    </source>
</evidence>
<proteinExistence type="predicted"/>
<feature type="region of interest" description="Disordered" evidence="1">
    <location>
        <begin position="1"/>
        <end position="162"/>
    </location>
</feature>
<dbReference type="InterPro" id="IPR047738">
    <property type="entry name" value="SAV_2336-like_N"/>
</dbReference>
<dbReference type="SUPFAM" id="SSF52540">
    <property type="entry name" value="P-loop containing nucleoside triphosphate hydrolases"/>
    <property type="match status" value="1"/>
</dbReference>
<dbReference type="RefSeq" id="WP_270679848.1">
    <property type="nucleotide sequence ID" value="NZ_JAQFWP010000049.1"/>
</dbReference>
<dbReference type="Pfam" id="PF13374">
    <property type="entry name" value="TPR_10"/>
    <property type="match status" value="2"/>
</dbReference>
<keyword evidence="4" id="KW-1185">Reference proteome</keyword>
<dbReference type="PANTHER" id="PTHR46082">
    <property type="entry name" value="ATP/GTP-BINDING PROTEIN-RELATED"/>
    <property type="match status" value="1"/>
</dbReference>
<dbReference type="Proteomes" id="UP001165685">
    <property type="component" value="Unassembled WGS sequence"/>
</dbReference>
<feature type="region of interest" description="Disordered" evidence="1">
    <location>
        <begin position="198"/>
        <end position="219"/>
    </location>
</feature>
<dbReference type="InterPro" id="IPR053137">
    <property type="entry name" value="NLR-like"/>
</dbReference>
<dbReference type="InterPro" id="IPR002182">
    <property type="entry name" value="NB-ARC"/>
</dbReference>
<comment type="caution">
    <text evidence="3">The sequence shown here is derived from an EMBL/GenBank/DDBJ whole genome shotgun (WGS) entry which is preliminary data.</text>
</comment>
<feature type="domain" description="NB-ARC" evidence="2">
    <location>
        <begin position="727"/>
        <end position="881"/>
    </location>
</feature>
<dbReference type="InterPro" id="IPR011990">
    <property type="entry name" value="TPR-like_helical_dom_sf"/>
</dbReference>
<sequence length="1534" mass="166619">MSARGERPQPRPQPRAEGAEREPSPDEAYPQETAEGPLWWEVADAVWLAARSGTAPDAAGGPPPPAPHGAPARHGAEPGAPDDGPGGDAEPLAPPGLPGPPAVPGTGPAPGGAPPGEGPAWSGGAPPEAGAPFPPVRPGPGGQDDFASPGPAVGPAPDLNDPQGLVRALLRLRRTRLHPGAGPLDERATAEGYAERALAQPSGPGTRGVPLLPRFSGESASPDSLTVLVDAGLSMLVHEPRVKRFLELLAPLRVCARTRVLRLDSDKAWHDDLVLRSEHGPAPSPRRLFADGGSHIVLVLTDGVGEGWHRGAVPAWLARWGRSAAVGVVHLLDRAQWPRTGTRPRLAVLRPPEAPGPAVTPNARYRTVPAAPVDGLAEPFGPGRPEGTGPPPEGAVPVPVVPLDPEELSAWAGFVSQRPEAPELNASVLYAQDAPGVPLPSALPLPLVRHGAGPGAEDAAELVARFRESASAPAVELAVCLAAVPLNLPTAHAVRARFVPGATASDLAEALWSGLVVRRPGGIPITRTDQVSLGFRPGVRAALLASGGTRERIRALLALAAERFSGAAPWMGAFAALLHGRTFDPALPPVHDETAPIARALRPAMRALPGVMRTAADLWDVAPAGGAGPTGPEHERAREAAPADHQGRPEQRDDVAAGESVFRGTGRAGAPAAQRPEVPAEEAHRDLPHGGGAAREPQRPPSARSRPAVWGRIPPRNPSFVGRLELLDELSRRLASGDTHILPQALRGMGGVGKTQLATEFAWRHRDEYELVWWIPADTPTQIQQSLIDLAPRLGVGTDRDPSSISRSVLEALRSGEPYSDWLLVYDNAADPEDVRPQLPSGGPGQVLITSRSSQWRNAGGNLLEVDVFRREESIELLRKRGPEALTQPDADLIADKLGDLPLAVEQTAVWLYETMMDPRDWLEVFDEKQEELLTSVAPSPDYPWTVGATMNMALDRLYQTDPAALRLLQVCAFLAPHPIPRRLFNGARNIEGPRELTEILADPTVRLGRVLRSIDRYALARMDYRNGTFQLHKLVQETLKLPLTDDQRSEYRHCAHQLLANFEPGDPESVLDWPRYAELQPHIWETEQWDCQSGWCRQLVCNQIRFLHLWGRPRAARTLAETAIGHWTHNLGAEHPHTLRAQAAYALLLSTFGHFEDSHELTLHVVETLTRLNGPDDPETLDVSIDLPSDLRKLGRFDEAIEVSANVLERQERLMGRDDPEAMFAAHVHAVGLRLLGRFDEAMEIDRYNLERRTELLGPENLRTLSSEYMLALGHMESGDYWQALDIMENSRVVIERVYPVDNQFRLGSLLLLSTILRRIGRLEEALEISDEVYRLHVERDGPDALYSLQAGGCHSVVLRVVGEHDQALALSQHVLDGLRSAYGSDHPLYADAAVNHSVVLRHLGRLDEARRLNEEALEVHRDRLGEEHPSTVANAVNLASDLFALGAPQRALELDRRTFALIHRRMGPDHPLTLVVERNLLLDRVAVEGAVPEAEREEMLDRYRHIFGPDHPATRSAARDVRGNCDLFLNLL</sequence>
<dbReference type="NCBIfam" id="NF041121">
    <property type="entry name" value="SAV_2336_NTERM"/>
    <property type="match status" value="1"/>
</dbReference>
<dbReference type="Pfam" id="PF13424">
    <property type="entry name" value="TPR_12"/>
    <property type="match status" value="1"/>
</dbReference>